<evidence type="ECO:0000256" key="5">
    <source>
        <dbReference type="ARBA" id="ARBA00023136"/>
    </source>
</evidence>
<reference evidence="7 8" key="1">
    <citation type="submission" date="2017-11" db="EMBL/GenBank/DDBJ databases">
        <title>Genomic Encyclopedia of Archaeal and Bacterial Type Strains, Phase II (KMG-II): From Individual Species to Whole Genera.</title>
        <authorList>
            <person name="Goeker M."/>
        </authorList>
    </citation>
    <scope>NUCLEOTIDE SEQUENCE [LARGE SCALE GENOMIC DNA]</scope>
    <source>
        <strain evidence="7 8">DSM 27763</strain>
    </source>
</reference>
<comment type="caution">
    <text evidence="7">The sequence shown here is derived from an EMBL/GenBank/DDBJ whole genome shotgun (WGS) entry which is preliminary data.</text>
</comment>
<feature type="transmembrane region" description="Helical" evidence="6">
    <location>
        <begin position="75"/>
        <end position="95"/>
    </location>
</feature>
<evidence type="ECO:0000256" key="3">
    <source>
        <dbReference type="ARBA" id="ARBA00022692"/>
    </source>
</evidence>
<feature type="transmembrane region" description="Helical" evidence="6">
    <location>
        <begin position="167"/>
        <end position="186"/>
    </location>
</feature>
<dbReference type="PANTHER" id="PTHR30250">
    <property type="entry name" value="PST FAMILY PREDICTED COLANIC ACID TRANSPORTER"/>
    <property type="match status" value="1"/>
</dbReference>
<keyword evidence="4 6" id="KW-1133">Transmembrane helix</keyword>
<evidence type="ECO:0000256" key="4">
    <source>
        <dbReference type="ARBA" id="ARBA00022989"/>
    </source>
</evidence>
<feature type="transmembrane region" description="Helical" evidence="6">
    <location>
        <begin position="308"/>
        <end position="329"/>
    </location>
</feature>
<evidence type="ECO:0000313" key="8">
    <source>
        <dbReference type="Proteomes" id="UP000230842"/>
    </source>
</evidence>
<keyword evidence="8" id="KW-1185">Reference proteome</keyword>
<keyword evidence="5 6" id="KW-0472">Membrane</keyword>
<feature type="transmembrane region" description="Helical" evidence="6">
    <location>
        <begin position="7"/>
        <end position="28"/>
    </location>
</feature>
<comment type="subcellular location">
    <subcellularLocation>
        <location evidence="1">Cell membrane</location>
        <topology evidence="1">Multi-pass membrane protein</topology>
    </subcellularLocation>
</comment>
<dbReference type="Proteomes" id="UP000230842">
    <property type="component" value="Unassembled WGS sequence"/>
</dbReference>
<feature type="transmembrane region" description="Helical" evidence="6">
    <location>
        <begin position="34"/>
        <end position="54"/>
    </location>
</feature>
<dbReference type="InterPro" id="IPR050833">
    <property type="entry name" value="Poly_Biosynth_Transport"/>
</dbReference>
<keyword evidence="3 6" id="KW-0812">Transmembrane</keyword>
<organism evidence="7 8">
    <name type="scientific">Mumia flava</name>
    <dbReference type="NCBI Taxonomy" id="1348852"/>
    <lineage>
        <taxon>Bacteria</taxon>
        <taxon>Bacillati</taxon>
        <taxon>Actinomycetota</taxon>
        <taxon>Actinomycetes</taxon>
        <taxon>Propionibacteriales</taxon>
        <taxon>Nocardioidaceae</taxon>
        <taxon>Mumia</taxon>
    </lineage>
</organism>
<proteinExistence type="predicted"/>
<name>A0A2M9BDC9_9ACTN</name>
<protein>
    <submittedName>
        <fullName evidence="7">O-antigen/teichoic acid export membrane protein</fullName>
    </submittedName>
</protein>
<accession>A0A2M9BDC9</accession>
<dbReference type="PANTHER" id="PTHR30250:SF11">
    <property type="entry name" value="O-ANTIGEN TRANSPORTER-RELATED"/>
    <property type="match status" value="1"/>
</dbReference>
<feature type="transmembrane region" description="Helical" evidence="6">
    <location>
        <begin position="141"/>
        <end position="161"/>
    </location>
</feature>
<sequence>MSAGGRVAAAMMVQNIGAYGFNLVAARILDVPDLGALTALLGVILVANVGMLAVQTTTARRIAVKPDDAEAIAGRATVTALVIGLAATVVVALASPVLAPVLQLDSVWPLVLCGATVLPLTLMGAAAGVAQGQQRWGALSVIYVANGVGRVVLGTAAILVVATPTAAIAGVLVGAWVPVLAGIRLLHLRHVRSVGYMWEVAAGSHAMLAFLVLSNLDALLGRAVLTEHESGLYGAGLILTKAALFLPQFVAIVVFPRLAKAGADRARSRAVAAVAVLGLIATAMTALLPWLALILVGGDKYVEVEGRLWLFALEGSVLALVQLLVFDALARRSHTIVALLWGASVVVGGVTLLTPIGITGLTLTMTLTASVVAAIAWVLAQRPVGRPMGRPVGG</sequence>
<feature type="transmembrane region" description="Helical" evidence="6">
    <location>
        <begin position="233"/>
        <end position="258"/>
    </location>
</feature>
<feature type="transmembrane region" description="Helical" evidence="6">
    <location>
        <begin position="336"/>
        <end position="354"/>
    </location>
</feature>
<evidence type="ECO:0000256" key="2">
    <source>
        <dbReference type="ARBA" id="ARBA00022475"/>
    </source>
</evidence>
<dbReference type="EMBL" id="PGEZ01000001">
    <property type="protein sequence ID" value="PJJ55971.1"/>
    <property type="molecule type" value="Genomic_DNA"/>
</dbReference>
<evidence type="ECO:0000313" key="7">
    <source>
        <dbReference type="EMBL" id="PJJ55971.1"/>
    </source>
</evidence>
<gene>
    <name evidence="7" type="ORF">CLV56_0174</name>
</gene>
<feature type="transmembrane region" description="Helical" evidence="6">
    <location>
        <begin position="193"/>
        <end position="213"/>
    </location>
</feature>
<dbReference type="GO" id="GO:0005886">
    <property type="term" value="C:plasma membrane"/>
    <property type="evidence" value="ECO:0007669"/>
    <property type="project" value="UniProtKB-SubCell"/>
</dbReference>
<keyword evidence="2" id="KW-1003">Cell membrane</keyword>
<feature type="transmembrane region" description="Helical" evidence="6">
    <location>
        <begin position="107"/>
        <end position="129"/>
    </location>
</feature>
<evidence type="ECO:0000256" key="6">
    <source>
        <dbReference type="SAM" id="Phobius"/>
    </source>
</evidence>
<evidence type="ECO:0000256" key="1">
    <source>
        <dbReference type="ARBA" id="ARBA00004651"/>
    </source>
</evidence>
<feature type="transmembrane region" description="Helical" evidence="6">
    <location>
        <begin position="270"/>
        <end position="296"/>
    </location>
</feature>
<dbReference type="AlphaFoldDB" id="A0A2M9BDC9"/>
<feature type="transmembrane region" description="Helical" evidence="6">
    <location>
        <begin position="360"/>
        <end position="380"/>
    </location>
</feature>